<dbReference type="InterPro" id="IPR001119">
    <property type="entry name" value="SLH_dom"/>
</dbReference>
<protein>
    <submittedName>
        <fullName evidence="3">S-layer homology domain-containing protein</fullName>
    </submittedName>
</protein>
<dbReference type="InterPro" id="IPR051465">
    <property type="entry name" value="Cell_Envelope_Struct_Comp"/>
</dbReference>
<dbReference type="RefSeq" id="WP_324716165.1">
    <property type="nucleotide sequence ID" value="NZ_CP141615.1"/>
</dbReference>
<dbReference type="Proteomes" id="UP001332192">
    <property type="component" value="Chromosome"/>
</dbReference>
<dbReference type="PROSITE" id="PS51318">
    <property type="entry name" value="TAT"/>
    <property type="match status" value="1"/>
</dbReference>
<gene>
    <name evidence="3" type="ORF">U7230_12490</name>
</gene>
<dbReference type="PROSITE" id="PS51272">
    <property type="entry name" value="SLH"/>
    <property type="match status" value="1"/>
</dbReference>
<evidence type="ECO:0000313" key="3">
    <source>
        <dbReference type="EMBL" id="WRP16893.1"/>
    </source>
</evidence>
<organism evidence="3 4">
    <name type="scientific">Carboxydichorda subterranea</name>
    <dbReference type="NCBI Taxonomy" id="3109565"/>
    <lineage>
        <taxon>Bacteria</taxon>
        <taxon>Bacillati</taxon>
        <taxon>Bacillota</taxon>
        <taxon>Limnochordia</taxon>
        <taxon>Limnochordales</taxon>
        <taxon>Geochordaceae</taxon>
        <taxon>Carboxydichorda</taxon>
    </lineage>
</organism>
<dbReference type="InterPro" id="IPR006311">
    <property type="entry name" value="TAT_signal"/>
</dbReference>
<evidence type="ECO:0000259" key="2">
    <source>
        <dbReference type="PROSITE" id="PS51272"/>
    </source>
</evidence>
<sequence length="452" mass="47580">MTRALVNLSPSGGRRGIGARAAAAAAGLAALVSVAAGSAWAAEGGEFVDVPEGHWACEAISRLAAAGVAEGYPDGTFGGSRALTRYEAAVMASRMFDRLRAALQEEVRISSPPIVERVIVEKQPQVVERVEVERPFEVTDEIRAAIEAVVAGRVDAMLTHRERGLASRLEALESHVRGLDATLQETHETLRVSAGTAEQLRMRVAGAEQRLDGMLAAAQEDARSLAVLAGYASDLRSERLAGSGVSAGLRVFLPGRWADGFVGWTAGGRAGEAPETAMAAHLEWRGGPLLDASMALGSRLEMTGSSRIRVAVRHFVAWRRSLVPGVEVLVRAGVGESRPGPSGARPISPLVEIPGPGPFVLAALGWQPGFVPASLAGTVERAWPAAGESDRSAQTRWSLEARVPLGWTGKGSAARLRLDWDGAGGVQARWLLELQVIRWPGEGARAMSGSVS</sequence>
<reference evidence="3 4" key="1">
    <citation type="journal article" date="2024" name="Front. Microbiol.">
        <title>Novel thermophilic genera Geochorda gen. nov. and Carboxydochorda gen. nov. from the deep terrestrial subsurface reveal the ecophysiological diversity in the class Limnochordia.</title>
        <authorList>
            <person name="Karnachuk O.V."/>
            <person name="Lukina A.P."/>
            <person name="Avakyan M.R."/>
            <person name="Kadnikov V.V."/>
            <person name="Begmatov S."/>
            <person name="Beletsky A.V."/>
            <person name="Vlasova K.G."/>
            <person name="Novikov A.A."/>
            <person name="Shcherbakova V.A."/>
            <person name="Mardanov A.V."/>
            <person name="Ravin N.V."/>
        </authorList>
    </citation>
    <scope>NUCLEOTIDE SEQUENCE [LARGE SCALE GENOMIC DNA]</scope>
    <source>
        <strain evidence="3 4">L945</strain>
    </source>
</reference>
<accession>A0ABZ1BWC9</accession>
<name>A0ABZ1BWC9_9FIRM</name>
<keyword evidence="1" id="KW-0732">Signal</keyword>
<dbReference type="PANTHER" id="PTHR43308">
    <property type="entry name" value="OUTER MEMBRANE PROTEIN ALPHA-RELATED"/>
    <property type="match status" value="1"/>
</dbReference>
<evidence type="ECO:0000256" key="1">
    <source>
        <dbReference type="SAM" id="SignalP"/>
    </source>
</evidence>
<dbReference type="PANTHER" id="PTHR43308:SF1">
    <property type="entry name" value="OUTER MEMBRANE PROTEIN ALPHA"/>
    <property type="match status" value="1"/>
</dbReference>
<proteinExistence type="predicted"/>
<feature type="domain" description="SLH" evidence="2">
    <location>
        <begin position="43"/>
        <end position="106"/>
    </location>
</feature>
<dbReference type="EMBL" id="CP141615">
    <property type="protein sequence ID" value="WRP16893.1"/>
    <property type="molecule type" value="Genomic_DNA"/>
</dbReference>
<dbReference type="Pfam" id="PF00395">
    <property type="entry name" value="SLH"/>
    <property type="match status" value="1"/>
</dbReference>
<keyword evidence="4" id="KW-1185">Reference proteome</keyword>
<feature type="signal peptide" evidence="1">
    <location>
        <begin position="1"/>
        <end position="41"/>
    </location>
</feature>
<evidence type="ECO:0000313" key="4">
    <source>
        <dbReference type="Proteomes" id="UP001332192"/>
    </source>
</evidence>
<feature type="chain" id="PRO_5046488501" evidence="1">
    <location>
        <begin position="42"/>
        <end position="452"/>
    </location>
</feature>